<evidence type="ECO:0000256" key="1">
    <source>
        <dbReference type="PROSITE-ProRule" id="PRU00023"/>
    </source>
</evidence>
<keyword evidence="1" id="KW-0040">ANK repeat</keyword>
<dbReference type="SUPFAM" id="SSF56112">
    <property type="entry name" value="Protein kinase-like (PK-like)"/>
    <property type="match status" value="1"/>
</dbReference>
<dbReference type="InterPro" id="IPR000719">
    <property type="entry name" value="Prot_kinase_dom"/>
</dbReference>
<dbReference type="InterPro" id="IPR036770">
    <property type="entry name" value="Ankyrin_rpt-contain_sf"/>
</dbReference>
<dbReference type="GO" id="GO:0004674">
    <property type="term" value="F:protein serine/threonine kinase activity"/>
    <property type="evidence" value="ECO:0007669"/>
    <property type="project" value="UniProtKB-KW"/>
</dbReference>
<organism evidence="3 4">
    <name type="scientific">Giardia duodenalis assemblage B</name>
    <dbReference type="NCBI Taxonomy" id="1394984"/>
    <lineage>
        <taxon>Eukaryota</taxon>
        <taxon>Metamonada</taxon>
        <taxon>Diplomonadida</taxon>
        <taxon>Hexamitidae</taxon>
        <taxon>Giardiinae</taxon>
        <taxon>Giardia</taxon>
    </lineage>
</organism>
<dbReference type="PANTHER" id="PTHR24120">
    <property type="entry name" value="GH07239P"/>
    <property type="match status" value="1"/>
</dbReference>
<dbReference type="Pfam" id="PF12796">
    <property type="entry name" value="Ank_2"/>
    <property type="match status" value="3"/>
</dbReference>
<comment type="caution">
    <text evidence="3">The sequence shown here is derived from an EMBL/GenBank/DDBJ whole genome shotgun (WGS) entry which is preliminary data.</text>
</comment>
<dbReference type="GO" id="GO:0005524">
    <property type="term" value="F:ATP binding"/>
    <property type="evidence" value="ECO:0007669"/>
    <property type="project" value="InterPro"/>
</dbReference>
<sequence>MRYKTVCEQSQCKYFIVCPKVLKLNFPSPMEHRRLPPQFSYVQLLGETGFGASILAQRKDTGAGVAIKDVNTQTLTELGRVKLEQKIERIRSLHHPNVNPYYETYTTETDHFYITSDYLPQGSLRDEIAARKYDNAPFPEERIWAIISQILQALAYLHARIKANAPDAGCIIHGNLKPSNILLCDDGPLRVTDYAIRPSSSNRVFSTTTNDYTVCYKAPEVLMHKPCDEKQDIWSLGCILLEMCSLSYPALIRSGVPLEDNFREEPDCLVPQKYSNTIRIFLDHTLVLDPSKRLSAAELLMFPIVTESLQKLSFKYAPEDDLRRSSNVFMYKESERRQAEVVESLPMVPVAPLDDNYVGTPYLGKPSPPLTTITREHVLAENSTLLHVAASKGDVDGIKTYIDMAGAKNSDGLTALMVAAQFNQPESCHALLNYECYLRDGYATTALMIAATEGHIDCVRVLMTREAGFMRPDGACAYSLAMAKGHMHVANLLKPVEDVWRDNKGNTSLILAAMAGNLKQVTDNLDKVRFTNAQGKTALMCASEGNYVEIVKILAPDESRIHKLGTNNCVGATALMLAASAGHLHVVEILAHYEAGKVKHNGWTALMFAAQNGHDEVMPYLIDKEARRQLTDGWTALMFSAKGNFIKCMDRLIDFEVGLTMDQGMTALIFAIEKGNEEAIRKLIPYEGKILVGNGHKPSEYAKTLHIRNMLPL</sequence>
<keyword evidence="3" id="KW-0808">Transferase</keyword>
<dbReference type="Gene3D" id="1.10.510.10">
    <property type="entry name" value="Transferase(Phosphotransferase) domain 1"/>
    <property type="match status" value="1"/>
</dbReference>
<keyword evidence="3" id="KW-0418">Kinase</keyword>
<evidence type="ECO:0000313" key="3">
    <source>
        <dbReference type="EMBL" id="KWX15515.1"/>
    </source>
</evidence>
<dbReference type="SMART" id="SM00248">
    <property type="entry name" value="ANK"/>
    <property type="match status" value="9"/>
</dbReference>
<dbReference type="PANTHER" id="PTHR24120:SF4">
    <property type="entry name" value="GH07239P"/>
    <property type="match status" value="1"/>
</dbReference>
<dbReference type="SUPFAM" id="SSF48403">
    <property type="entry name" value="Ankyrin repeat"/>
    <property type="match status" value="1"/>
</dbReference>
<dbReference type="InterPro" id="IPR002110">
    <property type="entry name" value="Ankyrin_rpt"/>
</dbReference>
<gene>
    <name evidence="3" type="ORF">QR46_0500</name>
</gene>
<evidence type="ECO:0000313" key="4">
    <source>
        <dbReference type="Proteomes" id="UP000070089"/>
    </source>
</evidence>
<dbReference type="OrthoDB" id="248923at2759"/>
<keyword evidence="3" id="KW-0723">Serine/threonine-protein kinase</keyword>
<evidence type="ECO:0000259" key="2">
    <source>
        <dbReference type="PROSITE" id="PS50011"/>
    </source>
</evidence>
<dbReference type="Gene3D" id="1.25.40.20">
    <property type="entry name" value="Ankyrin repeat-containing domain"/>
    <property type="match status" value="3"/>
</dbReference>
<dbReference type="PROSITE" id="PS50088">
    <property type="entry name" value="ANK_REPEAT"/>
    <property type="match status" value="1"/>
</dbReference>
<dbReference type="VEuPathDB" id="GiardiaDB:QR46_0500"/>
<feature type="domain" description="Protein kinase" evidence="2">
    <location>
        <begin position="39"/>
        <end position="305"/>
    </location>
</feature>
<accession>A0A132NZM5</accession>
<dbReference type="PROSITE" id="PS50297">
    <property type="entry name" value="ANK_REP_REGION"/>
    <property type="match status" value="1"/>
</dbReference>
<proteinExistence type="predicted"/>
<dbReference type="EMBL" id="JXTI01000007">
    <property type="protein sequence ID" value="KWX15515.1"/>
    <property type="molecule type" value="Genomic_DNA"/>
</dbReference>
<dbReference type="Pfam" id="PF00069">
    <property type="entry name" value="Pkinase"/>
    <property type="match status" value="1"/>
</dbReference>
<feature type="repeat" description="ANK" evidence="1">
    <location>
        <begin position="601"/>
        <end position="633"/>
    </location>
</feature>
<name>A0A132NZM5_GIAIN</name>
<dbReference type="Proteomes" id="UP000070089">
    <property type="component" value="Unassembled WGS sequence"/>
</dbReference>
<dbReference type="InterPro" id="IPR011009">
    <property type="entry name" value="Kinase-like_dom_sf"/>
</dbReference>
<dbReference type="PROSITE" id="PS50011">
    <property type="entry name" value="PROTEIN_KINASE_DOM"/>
    <property type="match status" value="1"/>
</dbReference>
<protein>
    <submittedName>
        <fullName evidence="3">Kinase/ Serine/threonine protein kinase</fullName>
    </submittedName>
</protein>
<dbReference type="AlphaFoldDB" id="A0A132NZM5"/>
<reference evidence="3 4" key="1">
    <citation type="journal article" date="2015" name="Mol. Biochem. Parasitol.">
        <title>Identification of polymorphic genes for use in assemblage B genotyping assays through comparative genomics of multiple assemblage B Giardia duodenalis isolates.</title>
        <authorList>
            <person name="Wielinga C."/>
            <person name="Thompson R.C."/>
            <person name="Monis P."/>
            <person name="Ryan U."/>
        </authorList>
    </citation>
    <scope>NUCLEOTIDE SEQUENCE [LARGE SCALE GENOMIC DNA]</scope>
    <source>
        <strain evidence="3 4">BAH15c1</strain>
    </source>
</reference>